<evidence type="ECO:0000256" key="5">
    <source>
        <dbReference type="ARBA" id="ARBA00023163"/>
    </source>
</evidence>
<evidence type="ECO:0000259" key="7">
    <source>
        <dbReference type="Pfam" id="PF08281"/>
    </source>
</evidence>
<organism evidence="8 9">
    <name type="scientific">Stieleria neptunia</name>
    <dbReference type="NCBI Taxonomy" id="2527979"/>
    <lineage>
        <taxon>Bacteria</taxon>
        <taxon>Pseudomonadati</taxon>
        <taxon>Planctomycetota</taxon>
        <taxon>Planctomycetia</taxon>
        <taxon>Pirellulales</taxon>
        <taxon>Pirellulaceae</taxon>
        <taxon>Stieleria</taxon>
    </lineage>
</organism>
<dbReference type="EMBL" id="CP037423">
    <property type="protein sequence ID" value="QDV45038.1"/>
    <property type="molecule type" value="Genomic_DNA"/>
</dbReference>
<keyword evidence="9" id="KW-1185">Reference proteome</keyword>
<evidence type="ECO:0000313" key="8">
    <source>
        <dbReference type="EMBL" id="QDV45038.1"/>
    </source>
</evidence>
<dbReference type="AlphaFoldDB" id="A0A518HW23"/>
<proteinExistence type="inferred from homology"/>
<comment type="similarity">
    <text evidence="1">Belongs to the sigma-70 factor family. ECF subfamily.</text>
</comment>
<dbReference type="Gene3D" id="1.10.1740.10">
    <property type="match status" value="1"/>
</dbReference>
<sequence length="174" mass="20027">MASTSGKTSETSPNRLDVQHWYRRIYAFCQARLISDSDSEDAVQETFARAIKHFPELRTHDAVGGWLRRIAHNVCVDMIRRQQIRRTDPVDVHALPHEAPPDPAADRDQREHLMRLIRALPQSQREIILLYYYESMTYDQIAAWLGIARSTVCDRLNRARQTLKSELTTTGGAP</sequence>
<dbReference type="InterPro" id="IPR036388">
    <property type="entry name" value="WH-like_DNA-bd_sf"/>
</dbReference>
<dbReference type="PANTHER" id="PTHR43133:SF8">
    <property type="entry name" value="RNA POLYMERASE SIGMA FACTOR HI_1459-RELATED"/>
    <property type="match status" value="1"/>
</dbReference>
<keyword evidence="4" id="KW-0238">DNA-binding</keyword>
<evidence type="ECO:0000256" key="2">
    <source>
        <dbReference type="ARBA" id="ARBA00023015"/>
    </source>
</evidence>
<dbReference type="GO" id="GO:0006352">
    <property type="term" value="P:DNA-templated transcription initiation"/>
    <property type="evidence" value="ECO:0007669"/>
    <property type="project" value="InterPro"/>
</dbReference>
<feature type="domain" description="RNA polymerase sigma-70 region 2" evidence="6">
    <location>
        <begin position="18"/>
        <end position="83"/>
    </location>
</feature>
<dbReference type="GO" id="GO:0016987">
    <property type="term" value="F:sigma factor activity"/>
    <property type="evidence" value="ECO:0007669"/>
    <property type="project" value="UniProtKB-KW"/>
</dbReference>
<dbReference type="Pfam" id="PF04542">
    <property type="entry name" value="Sigma70_r2"/>
    <property type="match status" value="1"/>
</dbReference>
<dbReference type="SUPFAM" id="SSF88946">
    <property type="entry name" value="Sigma2 domain of RNA polymerase sigma factors"/>
    <property type="match status" value="1"/>
</dbReference>
<dbReference type="InterPro" id="IPR039425">
    <property type="entry name" value="RNA_pol_sigma-70-like"/>
</dbReference>
<dbReference type="InterPro" id="IPR013324">
    <property type="entry name" value="RNA_pol_sigma_r3/r4-like"/>
</dbReference>
<dbReference type="Proteomes" id="UP000319004">
    <property type="component" value="Chromosome"/>
</dbReference>
<dbReference type="InterPro" id="IPR013249">
    <property type="entry name" value="RNA_pol_sigma70_r4_t2"/>
</dbReference>
<dbReference type="CDD" id="cd06171">
    <property type="entry name" value="Sigma70_r4"/>
    <property type="match status" value="1"/>
</dbReference>
<protein>
    <submittedName>
        <fullName evidence="8">RNA polymerase sigma factor SigM</fullName>
    </submittedName>
</protein>
<dbReference type="Pfam" id="PF08281">
    <property type="entry name" value="Sigma70_r4_2"/>
    <property type="match status" value="1"/>
</dbReference>
<name>A0A518HW23_9BACT</name>
<reference evidence="8 9" key="1">
    <citation type="submission" date="2019-03" db="EMBL/GenBank/DDBJ databases">
        <title>Deep-cultivation of Planctomycetes and their phenomic and genomic characterization uncovers novel biology.</title>
        <authorList>
            <person name="Wiegand S."/>
            <person name="Jogler M."/>
            <person name="Boedeker C."/>
            <person name="Pinto D."/>
            <person name="Vollmers J."/>
            <person name="Rivas-Marin E."/>
            <person name="Kohn T."/>
            <person name="Peeters S.H."/>
            <person name="Heuer A."/>
            <person name="Rast P."/>
            <person name="Oberbeckmann S."/>
            <person name="Bunk B."/>
            <person name="Jeske O."/>
            <person name="Meyerdierks A."/>
            <person name="Storesund J.E."/>
            <person name="Kallscheuer N."/>
            <person name="Luecker S."/>
            <person name="Lage O.M."/>
            <person name="Pohl T."/>
            <person name="Merkel B.J."/>
            <person name="Hornburger P."/>
            <person name="Mueller R.-W."/>
            <person name="Bruemmer F."/>
            <person name="Labrenz M."/>
            <person name="Spormann A.M."/>
            <person name="Op den Camp H."/>
            <person name="Overmann J."/>
            <person name="Amann R."/>
            <person name="Jetten M.S.M."/>
            <person name="Mascher T."/>
            <person name="Medema M.H."/>
            <person name="Devos D.P."/>
            <person name="Kaster A.-K."/>
            <person name="Ovreas L."/>
            <person name="Rohde M."/>
            <person name="Galperin M.Y."/>
            <person name="Jogler C."/>
        </authorList>
    </citation>
    <scope>NUCLEOTIDE SEQUENCE [LARGE SCALE GENOMIC DNA]</scope>
    <source>
        <strain evidence="8 9">Enr13</strain>
    </source>
</reference>
<feature type="domain" description="RNA polymerase sigma factor 70 region 4 type 2" evidence="7">
    <location>
        <begin position="113"/>
        <end position="163"/>
    </location>
</feature>
<dbReference type="NCBIfam" id="TIGR02937">
    <property type="entry name" value="sigma70-ECF"/>
    <property type="match status" value="1"/>
</dbReference>
<evidence type="ECO:0000256" key="4">
    <source>
        <dbReference type="ARBA" id="ARBA00023125"/>
    </source>
</evidence>
<keyword evidence="2" id="KW-0805">Transcription regulation</keyword>
<dbReference type="InterPro" id="IPR014284">
    <property type="entry name" value="RNA_pol_sigma-70_dom"/>
</dbReference>
<evidence type="ECO:0000259" key="6">
    <source>
        <dbReference type="Pfam" id="PF04542"/>
    </source>
</evidence>
<evidence type="ECO:0000256" key="1">
    <source>
        <dbReference type="ARBA" id="ARBA00010641"/>
    </source>
</evidence>
<dbReference type="SUPFAM" id="SSF88659">
    <property type="entry name" value="Sigma3 and sigma4 domains of RNA polymerase sigma factors"/>
    <property type="match status" value="1"/>
</dbReference>
<evidence type="ECO:0000313" key="9">
    <source>
        <dbReference type="Proteomes" id="UP000319004"/>
    </source>
</evidence>
<dbReference type="OrthoDB" id="9782703at2"/>
<keyword evidence="3" id="KW-0731">Sigma factor</keyword>
<gene>
    <name evidence="8" type="primary">sigM_2</name>
    <name evidence="8" type="ORF">Enr13x_49110</name>
</gene>
<dbReference type="RefSeq" id="WP_145389259.1">
    <property type="nucleotide sequence ID" value="NZ_CP037423.1"/>
</dbReference>
<keyword evidence="5" id="KW-0804">Transcription</keyword>
<dbReference type="GO" id="GO:0003677">
    <property type="term" value="F:DNA binding"/>
    <property type="evidence" value="ECO:0007669"/>
    <property type="project" value="UniProtKB-KW"/>
</dbReference>
<dbReference type="PANTHER" id="PTHR43133">
    <property type="entry name" value="RNA POLYMERASE ECF-TYPE SIGMA FACTO"/>
    <property type="match status" value="1"/>
</dbReference>
<dbReference type="Gene3D" id="1.10.10.10">
    <property type="entry name" value="Winged helix-like DNA-binding domain superfamily/Winged helix DNA-binding domain"/>
    <property type="match status" value="1"/>
</dbReference>
<accession>A0A518HW23</accession>
<dbReference type="InterPro" id="IPR013325">
    <property type="entry name" value="RNA_pol_sigma_r2"/>
</dbReference>
<dbReference type="KEGG" id="snep:Enr13x_49110"/>
<evidence type="ECO:0000256" key="3">
    <source>
        <dbReference type="ARBA" id="ARBA00023082"/>
    </source>
</evidence>
<dbReference type="InterPro" id="IPR007627">
    <property type="entry name" value="RNA_pol_sigma70_r2"/>
</dbReference>